<dbReference type="SMART" id="SM01321">
    <property type="entry name" value="Y1_Tnp"/>
    <property type="match status" value="1"/>
</dbReference>
<organism evidence="2 3">
    <name type="scientific">Virgibacillus litoralis</name>
    <dbReference type="NCBI Taxonomy" id="578221"/>
    <lineage>
        <taxon>Bacteria</taxon>
        <taxon>Bacillati</taxon>
        <taxon>Bacillota</taxon>
        <taxon>Bacilli</taxon>
        <taxon>Bacillales</taxon>
        <taxon>Bacillaceae</taxon>
        <taxon>Virgibacillus</taxon>
    </lineage>
</organism>
<dbReference type="EMBL" id="JAGGKK010000015">
    <property type="protein sequence ID" value="MBP1949847.1"/>
    <property type="molecule type" value="Genomic_DNA"/>
</dbReference>
<name>A0ABS4HHF0_9BACI</name>
<dbReference type="InterPro" id="IPR002686">
    <property type="entry name" value="Transposase_17"/>
</dbReference>
<dbReference type="NCBIfam" id="NF047646">
    <property type="entry name" value="REP_Tyr_transpos"/>
    <property type="match status" value="1"/>
</dbReference>
<dbReference type="Gene3D" id="3.30.70.1290">
    <property type="entry name" value="Transposase IS200-like"/>
    <property type="match status" value="1"/>
</dbReference>
<keyword evidence="3" id="KW-1185">Reference proteome</keyword>
<accession>A0ABS4HHF0</accession>
<dbReference type="InterPro" id="IPR036515">
    <property type="entry name" value="Transposase_17_sf"/>
</dbReference>
<reference evidence="2 3" key="1">
    <citation type="submission" date="2021-03" db="EMBL/GenBank/DDBJ databases">
        <title>Genomic Encyclopedia of Type Strains, Phase IV (KMG-IV): sequencing the most valuable type-strain genomes for metagenomic binning, comparative biology and taxonomic classification.</title>
        <authorList>
            <person name="Goeker M."/>
        </authorList>
    </citation>
    <scope>NUCLEOTIDE SEQUENCE [LARGE SCALE GENOMIC DNA]</scope>
    <source>
        <strain evidence="2 3">DSM 21085</strain>
    </source>
</reference>
<dbReference type="PANTHER" id="PTHR34322">
    <property type="entry name" value="TRANSPOSASE, Y1_TNP DOMAIN-CONTAINING"/>
    <property type="match status" value="1"/>
</dbReference>
<feature type="domain" description="Transposase IS200-like" evidence="1">
    <location>
        <begin position="9"/>
        <end position="123"/>
    </location>
</feature>
<dbReference type="Proteomes" id="UP001519328">
    <property type="component" value="Unassembled WGS sequence"/>
</dbReference>
<dbReference type="Pfam" id="PF01797">
    <property type="entry name" value="Y1_Tnp"/>
    <property type="match status" value="1"/>
</dbReference>
<proteinExistence type="predicted"/>
<dbReference type="RefSeq" id="WP_209481316.1">
    <property type="nucleotide sequence ID" value="NZ_JAGGKK010000015.1"/>
</dbReference>
<protein>
    <submittedName>
        <fullName evidence="2">REP element-mobilizing transposase RayT</fullName>
    </submittedName>
</protein>
<gene>
    <name evidence="2" type="ORF">J2Z82_002802</name>
</gene>
<evidence type="ECO:0000313" key="3">
    <source>
        <dbReference type="Proteomes" id="UP001519328"/>
    </source>
</evidence>
<sequence>MVRKPRLWVPESFYHVICRGNRRDALFKDKGDFKVFLHMLQEVNKRSPFELAAYCLMTNHFHLQLRSQEQPVSKVMSLLNKRYADYYNTKNGITGHVFEKRYFDKIIYSNEDMLEISRYIHLNPLKAGMVQTAESYRWSSYRYYLYTKKSALLNSDVILDSFSGSGTEKREKYRMYLNEEIEKGQHLV</sequence>
<comment type="caution">
    <text evidence="2">The sequence shown here is derived from an EMBL/GenBank/DDBJ whole genome shotgun (WGS) entry which is preliminary data.</text>
</comment>
<dbReference type="PANTHER" id="PTHR34322:SF2">
    <property type="entry name" value="TRANSPOSASE IS200-LIKE DOMAIN-CONTAINING PROTEIN"/>
    <property type="match status" value="1"/>
</dbReference>
<evidence type="ECO:0000313" key="2">
    <source>
        <dbReference type="EMBL" id="MBP1949847.1"/>
    </source>
</evidence>
<dbReference type="SUPFAM" id="SSF143422">
    <property type="entry name" value="Transposase IS200-like"/>
    <property type="match status" value="1"/>
</dbReference>
<evidence type="ECO:0000259" key="1">
    <source>
        <dbReference type="SMART" id="SM01321"/>
    </source>
</evidence>